<evidence type="ECO:0000259" key="1">
    <source>
        <dbReference type="Pfam" id="PF05368"/>
    </source>
</evidence>
<keyword evidence="3" id="KW-1185">Reference proteome</keyword>
<feature type="domain" description="NmrA-like" evidence="1">
    <location>
        <begin position="13"/>
        <end position="237"/>
    </location>
</feature>
<dbReference type="Proteomes" id="UP001595921">
    <property type="component" value="Unassembled WGS sequence"/>
</dbReference>
<dbReference type="SUPFAM" id="SSF51735">
    <property type="entry name" value="NAD(P)-binding Rossmann-fold domains"/>
    <property type="match status" value="1"/>
</dbReference>
<dbReference type="PANTHER" id="PTHR43162:SF1">
    <property type="entry name" value="PRESTALK A DIFFERENTIATION PROTEIN A"/>
    <property type="match status" value="1"/>
</dbReference>
<dbReference type="RefSeq" id="WP_267622933.1">
    <property type="nucleotide sequence ID" value="NZ_JAODIW010000006.1"/>
</dbReference>
<evidence type="ECO:0000313" key="3">
    <source>
        <dbReference type="Proteomes" id="UP001595921"/>
    </source>
</evidence>
<dbReference type="AlphaFoldDB" id="A0ABD5PEV8"/>
<sequence length="299" mass="32223">MDERGADGELLMSRTVLVTGATGRVGGAVVDALVGGTGEDAADVQVRAAVRDPEYASLPEGVDTVAFDFARPETWGPALDGVDALFLMRPPSTGADEVVGFAEAADRVGVDRIVYLSVLGADRNRLIPHYRVERRLESLGADHTFLRAGQFMQNLADVHAPEIRERDELFVPAGDGRMSYVDARDVGAVGAAALVVDSPVPAAYEVTGAAALDHHEVARTLTDVLGRRIEYADPSPVAFVRRMRDRGLAWGMVGVMLTLYTSARFGLGARTGDGVERALGRPPRTLREFAEDHRDAWER</sequence>
<dbReference type="Pfam" id="PF05368">
    <property type="entry name" value="NmrA"/>
    <property type="match status" value="1"/>
</dbReference>
<comment type="caution">
    <text evidence="2">The sequence shown here is derived from an EMBL/GenBank/DDBJ whole genome shotgun (WGS) entry which is preliminary data.</text>
</comment>
<organism evidence="2 3">
    <name type="scientific">Halobium salinum</name>
    <dbReference type="NCBI Taxonomy" id="1364940"/>
    <lineage>
        <taxon>Archaea</taxon>
        <taxon>Methanobacteriati</taxon>
        <taxon>Methanobacteriota</taxon>
        <taxon>Stenosarchaea group</taxon>
        <taxon>Halobacteria</taxon>
        <taxon>Halobacteriales</taxon>
        <taxon>Haloferacaceae</taxon>
        <taxon>Halobium</taxon>
    </lineage>
</organism>
<name>A0ABD5PEV8_9EURY</name>
<dbReference type="Gene3D" id="3.40.50.720">
    <property type="entry name" value="NAD(P)-binding Rossmann-like Domain"/>
    <property type="match status" value="1"/>
</dbReference>
<dbReference type="InterPro" id="IPR036291">
    <property type="entry name" value="NAD(P)-bd_dom_sf"/>
</dbReference>
<evidence type="ECO:0000313" key="2">
    <source>
        <dbReference type="EMBL" id="MFC4359187.1"/>
    </source>
</evidence>
<dbReference type="PANTHER" id="PTHR43162">
    <property type="match status" value="1"/>
</dbReference>
<reference evidence="2 3" key="1">
    <citation type="journal article" date="2019" name="Int. J. Syst. Evol. Microbiol.">
        <title>The Global Catalogue of Microorganisms (GCM) 10K type strain sequencing project: providing services to taxonomists for standard genome sequencing and annotation.</title>
        <authorList>
            <consortium name="The Broad Institute Genomics Platform"/>
            <consortium name="The Broad Institute Genome Sequencing Center for Infectious Disease"/>
            <person name="Wu L."/>
            <person name="Ma J."/>
        </authorList>
    </citation>
    <scope>NUCLEOTIDE SEQUENCE [LARGE SCALE GENOMIC DNA]</scope>
    <source>
        <strain evidence="2 3">CGMCC 1.12553</strain>
    </source>
</reference>
<gene>
    <name evidence="2" type="ORF">ACFO0N_14665</name>
</gene>
<accession>A0ABD5PEV8</accession>
<dbReference type="EMBL" id="JBHSDS010000008">
    <property type="protein sequence ID" value="MFC4359187.1"/>
    <property type="molecule type" value="Genomic_DNA"/>
</dbReference>
<dbReference type="InterPro" id="IPR051604">
    <property type="entry name" value="Ergot_Alk_Oxidoreductase"/>
</dbReference>
<protein>
    <submittedName>
        <fullName evidence="2">NmrA family NAD(P)-binding protein</fullName>
    </submittedName>
</protein>
<dbReference type="Gene3D" id="3.90.25.10">
    <property type="entry name" value="UDP-galactose 4-epimerase, domain 1"/>
    <property type="match status" value="1"/>
</dbReference>
<dbReference type="InterPro" id="IPR008030">
    <property type="entry name" value="NmrA-like"/>
</dbReference>
<proteinExistence type="predicted"/>